<feature type="domain" description="CENP-V/GFA" evidence="6">
    <location>
        <begin position="88"/>
        <end position="207"/>
    </location>
</feature>
<dbReference type="Pfam" id="PF04828">
    <property type="entry name" value="GFA"/>
    <property type="match status" value="1"/>
</dbReference>
<evidence type="ECO:0000313" key="8">
    <source>
        <dbReference type="Proteomes" id="UP000033140"/>
    </source>
</evidence>
<evidence type="ECO:0000259" key="6">
    <source>
        <dbReference type="PROSITE" id="PS51891"/>
    </source>
</evidence>
<dbReference type="Proteomes" id="UP000033140">
    <property type="component" value="Unassembled WGS sequence"/>
</dbReference>
<name>A0A0E9NIH8_SAICN</name>
<reference evidence="7 8" key="2">
    <citation type="journal article" date="2014" name="J. Gen. Appl. Microbiol.">
        <title>The early diverging ascomycetous budding yeast Saitoella complicata has three histone deacetylases belonging to the Clr6, Hos2, and Rpd3 lineages.</title>
        <authorList>
            <person name="Nishida H."/>
            <person name="Matsumoto T."/>
            <person name="Kondo S."/>
            <person name="Hamamoto M."/>
            <person name="Yoshikawa H."/>
        </authorList>
    </citation>
    <scope>NUCLEOTIDE SEQUENCE [LARGE SCALE GENOMIC DNA]</scope>
    <source>
        <strain evidence="7 8">NRRL Y-17804</strain>
    </source>
</reference>
<keyword evidence="8" id="KW-1185">Reference proteome</keyword>
<feature type="region of interest" description="Disordered" evidence="5">
    <location>
        <begin position="62"/>
        <end position="81"/>
    </location>
</feature>
<dbReference type="SUPFAM" id="SSF51316">
    <property type="entry name" value="Mss4-like"/>
    <property type="match status" value="1"/>
</dbReference>
<keyword evidence="2" id="KW-0479">Metal-binding</keyword>
<proteinExistence type="inferred from homology"/>
<dbReference type="EMBL" id="BACD03000025">
    <property type="protein sequence ID" value="GAO49677.1"/>
    <property type="molecule type" value="Genomic_DNA"/>
</dbReference>
<gene>
    <name evidence="7" type="ORF">G7K_3823-t1</name>
</gene>
<organism evidence="7 8">
    <name type="scientific">Saitoella complicata (strain BCRC 22490 / CBS 7301 / JCM 7358 / NBRC 10748 / NRRL Y-17804)</name>
    <dbReference type="NCBI Taxonomy" id="698492"/>
    <lineage>
        <taxon>Eukaryota</taxon>
        <taxon>Fungi</taxon>
        <taxon>Dikarya</taxon>
        <taxon>Ascomycota</taxon>
        <taxon>Taphrinomycotina</taxon>
        <taxon>Taphrinomycotina incertae sedis</taxon>
        <taxon>Saitoella</taxon>
    </lineage>
</organism>
<sequence length="271" mass="31386">MFTARTLLRTLSKQRPILRLYTASPLRTFSTTLIRMSSTPRHFAEDASHKHSLHVVDDKERLERAPYLSPPGPVKGPDGKEKEFKAEYTGQCFCGEVQFEIMGEPLDSSYCHCRDCQHMHGAPYTHHAIFPKSAVHFTKGAKENLIFYNPHEKKTEYKVPCKVTCKSCHSRIADEGNNMMLMLPGLIDWKDGKMAESFKATHHQYYKFRTEDIQDEKAKFDGWKGDEPVNDAAKKMKKEMDKEKKEKEEKEEKDEETVGDQGPDVKRRRKE</sequence>
<dbReference type="PANTHER" id="PTHR33337:SF40">
    <property type="entry name" value="CENP-V_GFA DOMAIN-CONTAINING PROTEIN-RELATED"/>
    <property type="match status" value="1"/>
</dbReference>
<evidence type="ECO:0000256" key="1">
    <source>
        <dbReference type="ARBA" id="ARBA00005495"/>
    </source>
</evidence>
<dbReference type="PROSITE" id="PS51891">
    <property type="entry name" value="CENP_V_GFA"/>
    <property type="match status" value="1"/>
</dbReference>
<evidence type="ECO:0000256" key="3">
    <source>
        <dbReference type="ARBA" id="ARBA00022833"/>
    </source>
</evidence>
<accession>A0A0E9NIH8</accession>
<protein>
    <recommendedName>
        <fullName evidence="6">CENP-V/GFA domain-containing protein</fullName>
    </recommendedName>
</protein>
<dbReference type="AlphaFoldDB" id="A0A0E9NIH8"/>
<dbReference type="PANTHER" id="PTHR33337">
    <property type="entry name" value="GFA DOMAIN-CONTAINING PROTEIN"/>
    <property type="match status" value="1"/>
</dbReference>
<evidence type="ECO:0000256" key="4">
    <source>
        <dbReference type="ARBA" id="ARBA00023239"/>
    </source>
</evidence>
<feature type="compositionally biased region" description="Basic and acidic residues" evidence="5">
    <location>
        <begin position="219"/>
        <end position="250"/>
    </location>
</feature>
<dbReference type="InterPro" id="IPR011057">
    <property type="entry name" value="Mss4-like_sf"/>
</dbReference>
<comment type="similarity">
    <text evidence="1">Belongs to the Gfa family.</text>
</comment>
<feature type="region of interest" description="Disordered" evidence="5">
    <location>
        <begin position="219"/>
        <end position="271"/>
    </location>
</feature>
<dbReference type="Gene3D" id="3.90.1590.10">
    <property type="entry name" value="glutathione-dependent formaldehyde- activating enzyme (gfa)"/>
    <property type="match status" value="1"/>
</dbReference>
<dbReference type="GO" id="GO:0016846">
    <property type="term" value="F:carbon-sulfur lyase activity"/>
    <property type="evidence" value="ECO:0007669"/>
    <property type="project" value="InterPro"/>
</dbReference>
<reference evidence="7 8" key="3">
    <citation type="journal article" date="2015" name="Genome Announc.">
        <title>Draft Genome Sequence of the Archiascomycetous Yeast Saitoella complicata.</title>
        <authorList>
            <person name="Yamauchi K."/>
            <person name="Kondo S."/>
            <person name="Hamamoto M."/>
            <person name="Takahashi Y."/>
            <person name="Ogura Y."/>
            <person name="Hayashi T."/>
            <person name="Nishida H."/>
        </authorList>
    </citation>
    <scope>NUCLEOTIDE SEQUENCE [LARGE SCALE GENOMIC DNA]</scope>
    <source>
        <strain evidence="7 8">NRRL Y-17804</strain>
    </source>
</reference>
<evidence type="ECO:0000313" key="7">
    <source>
        <dbReference type="EMBL" id="GAO49677.1"/>
    </source>
</evidence>
<keyword evidence="3" id="KW-0862">Zinc</keyword>
<reference evidence="7 8" key="1">
    <citation type="journal article" date="2011" name="J. Gen. Appl. Microbiol.">
        <title>Draft genome sequencing of the enigmatic yeast Saitoella complicata.</title>
        <authorList>
            <person name="Nishida H."/>
            <person name="Hamamoto M."/>
            <person name="Sugiyama J."/>
        </authorList>
    </citation>
    <scope>NUCLEOTIDE SEQUENCE [LARGE SCALE GENOMIC DNA]</scope>
    <source>
        <strain evidence="7 8">NRRL Y-17804</strain>
    </source>
</reference>
<evidence type="ECO:0000256" key="5">
    <source>
        <dbReference type="SAM" id="MobiDB-lite"/>
    </source>
</evidence>
<keyword evidence="4" id="KW-0456">Lyase</keyword>
<comment type="caution">
    <text evidence="7">The sequence shown here is derived from an EMBL/GenBank/DDBJ whole genome shotgun (WGS) entry which is preliminary data.</text>
</comment>
<dbReference type="InterPro" id="IPR006913">
    <property type="entry name" value="CENP-V/GFA"/>
</dbReference>
<dbReference type="GO" id="GO:0046872">
    <property type="term" value="F:metal ion binding"/>
    <property type="evidence" value="ECO:0007669"/>
    <property type="project" value="UniProtKB-KW"/>
</dbReference>
<evidence type="ECO:0000256" key="2">
    <source>
        <dbReference type="ARBA" id="ARBA00022723"/>
    </source>
</evidence>